<proteinExistence type="predicted"/>
<dbReference type="AlphaFoldDB" id="A0A0A9F8N2"/>
<reference evidence="1" key="2">
    <citation type="journal article" date="2015" name="Data Brief">
        <title>Shoot transcriptome of the giant reed, Arundo donax.</title>
        <authorList>
            <person name="Barrero R.A."/>
            <person name="Guerrero F.D."/>
            <person name="Moolhuijzen P."/>
            <person name="Goolsby J.A."/>
            <person name="Tidwell J."/>
            <person name="Bellgard S.E."/>
            <person name="Bellgard M.I."/>
        </authorList>
    </citation>
    <scope>NUCLEOTIDE SEQUENCE</scope>
    <source>
        <tissue evidence="1">Shoot tissue taken approximately 20 cm above the soil surface</tissue>
    </source>
</reference>
<name>A0A0A9F8N2_ARUDO</name>
<accession>A0A0A9F8N2</accession>
<sequence length="56" mass="6649">MKYLRSHGSLFATRKLIVILVFVFTHEVFAIRIFRFNIIEISMFTCFIVTQIIPKV</sequence>
<organism evidence="1">
    <name type="scientific">Arundo donax</name>
    <name type="common">Giant reed</name>
    <name type="synonym">Donax arundinaceus</name>
    <dbReference type="NCBI Taxonomy" id="35708"/>
    <lineage>
        <taxon>Eukaryota</taxon>
        <taxon>Viridiplantae</taxon>
        <taxon>Streptophyta</taxon>
        <taxon>Embryophyta</taxon>
        <taxon>Tracheophyta</taxon>
        <taxon>Spermatophyta</taxon>
        <taxon>Magnoliopsida</taxon>
        <taxon>Liliopsida</taxon>
        <taxon>Poales</taxon>
        <taxon>Poaceae</taxon>
        <taxon>PACMAD clade</taxon>
        <taxon>Arundinoideae</taxon>
        <taxon>Arundineae</taxon>
        <taxon>Arundo</taxon>
    </lineage>
</organism>
<evidence type="ECO:0000313" key="1">
    <source>
        <dbReference type="EMBL" id="JAE09420.1"/>
    </source>
</evidence>
<protein>
    <submittedName>
        <fullName evidence="1">Uncharacterized protein</fullName>
    </submittedName>
</protein>
<dbReference type="EMBL" id="GBRH01188476">
    <property type="protein sequence ID" value="JAE09420.1"/>
    <property type="molecule type" value="Transcribed_RNA"/>
</dbReference>
<reference evidence="1" key="1">
    <citation type="submission" date="2014-09" db="EMBL/GenBank/DDBJ databases">
        <authorList>
            <person name="Magalhaes I.L.F."/>
            <person name="Oliveira U."/>
            <person name="Santos F.R."/>
            <person name="Vidigal T.H.D.A."/>
            <person name="Brescovit A.D."/>
            <person name="Santos A.J."/>
        </authorList>
    </citation>
    <scope>NUCLEOTIDE SEQUENCE</scope>
    <source>
        <tissue evidence="1">Shoot tissue taken approximately 20 cm above the soil surface</tissue>
    </source>
</reference>